<sequence>MNVADKRSFLAPDRPPPYIAGMFIETETTPNPASLKFLPGQPVMQQGTREFATPEAAEASPLAQAIFDTGEVVNVFFGGDFVTVTAAPGVSWSDLKPQVLAILLDHFVAQAPLFVPGTAGGIAVPPEDEGMLVDEREEDGDIIAQINELLETRVRPAVAGDGGDIQYRGYRDGVVHLQMQGACSGCPSSTATLKHGIEGLLKHYVPEVVEVRAA</sequence>
<dbReference type="FunFam" id="3.30.300.130:FF:000001">
    <property type="entry name" value="NFU1 iron-sulfur cluster scaffold"/>
    <property type="match status" value="1"/>
</dbReference>
<dbReference type="InterPro" id="IPR014824">
    <property type="entry name" value="Nfu/NifU_N"/>
</dbReference>
<dbReference type="Proteomes" id="UP000037446">
    <property type="component" value="Unassembled WGS sequence"/>
</dbReference>
<dbReference type="GO" id="GO:0005506">
    <property type="term" value="F:iron ion binding"/>
    <property type="evidence" value="ECO:0007669"/>
    <property type="project" value="InterPro"/>
</dbReference>
<dbReference type="Pfam" id="PF01106">
    <property type="entry name" value="NifU"/>
    <property type="match status" value="1"/>
</dbReference>
<reference evidence="3" key="1">
    <citation type="submission" date="2015-02" db="EMBL/GenBank/DDBJ databases">
        <authorList>
            <person name="Chooi Y.-H."/>
        </authorList>
    </citation>
    <scope>NUCLEOTIDE SEQUENCE [LARGE SCALE GENOMIC DNA]</scope>
    <source>
        <strain evidence="3">LAMA 915</strain>
    </source>
</reference>
<dbReference type="STRING" id="1306953.J121_2657"/>
<accession>A0A0L1KEX8</accession>
<gene>
    <name evidence="3" type="ORF">J121_2657</name>
</gene>
<name>A0A0L1KEX8_9SPHN</name>
<dbReference type="SUPFAM" id="SSF117916">
    <property type="entry name" value="Fe-S cluster assembly (FSCA) domain-like"/>
    <property type="match status" value="1"/>
</dbReference>
<dbReference type="InterPro" id="IPR034904">
    <property type="entry name" value="FSCA_dom_sf"/>
</dbReference>
<evidence type="ECO:0000259" key="2">
    <source>
        <dbReference type="SMART" id="SM00932"/>
    </source>
</evidence>
<dbReference type="PANTHER" id="PTHR11178">
    <property type="entry name" value="IRON-SULFUR CLUSTER SCAFFOLD PROTEIN NFU-RELATED"/>
    <property type="match status" value="1"/>
</dbReference>
<feature type="domain" description="Scaffold protein Nfu/NifU N-terminal" evidence="2">
    <location>
        <begin position="24"/>
        <end position="110"/>
    </location>
</feature>
<dbReference type="PIRSF" id="PIRSF036773">
    <property type="entry name" value="HIRIP5"/>
    <property type="match status" value="1"/>
</dbReference>
<dbReference type="SMART" id="SM00932">
    <property type="entry name" value="Nfu_N"/>
    <property type="match status" value="1"/>
</dbReference>
<dbReference type="Gene3D" id="3.30.300.130">
    <property type="entry name" value="Fe-S cluster assembly (FSCA)"/>
    <property type="match status" value="1"/>
</dbReference>
<protein>
    <submittedName>
        <fullName evidence="3">NifU-like domain protein</fullName>
    </submittedName>
</protein>
<dbReference type="InterPro" id="IPR035433">
    <property type="entry name" value="NFU1-like"/>
</dbReference>
<dbReference type="GO" id="GO:0051536">
    <property type="term" value="F:iron-sulfur cluster binding"/>
    <property type="evidence" value="ECO:0007669"/>
    <property type="project" value="InterPro"/>
</dbReference>
<dbReference type="AlphaFoldDB" id="A0A0L1KEX8"/>
<dbReference type="EMBL" id="JYNE01000023">
    <property type="protein sequence ID" value="KNH02407.1"/>
    <property type="molecule type" value="Genomic_DNA"/>
</dbReference>
<dbReference type="SUPFAM" id="SSF110836">
    <property type="entry name" value="Hypothetical protein SAV1430"/>
    <property type="match status" value="1"/>
</dbReference>
<dbReference type="InterPro" id="IPR036498">
    <property type="entry name" value="Nfu/NifU_N_sf"/>
</dbReference>
<dbReference type="PATRIC" id="fig|1306953.7.peg.2747"/>
<dbReference type="GO" id="GO:0016226">
    <property type="term" value="P:iron-sulfur cluster assembly"/>
    <property type="evidence" value="ECO:0007669"/>
    <property type="project" value="InterPro"/>
</dbReference>
<evidence type="ECO:0000256" key="1">
    <source>
        <dbReference type="ARBA" id="ARBA00006420"/>
    </source>
</evidence>
<evidence type="ECO:0000313" key="3">
    <source>
        <dbReference type="EMBL" id="KNH02407.1"/>
    </source>
</evidence>
<dbReference type="Gene3D" id="3.30.1370.70">
    <property type="entry name" value="Scaffold protein Nfu/NifU, N-terminal domain"/>
    <property type="match status" value="1"/>
</dbReference>
<dbReference type="PANTHER" id="PTHR11178:SF1">
    <property type="entry name" value="NFU1 IRON-SULFUR CLUSTER SCAFFOLD HOMOLOG, MITOCHONDRIAL"/>
    <property type="match status" value="1"/>
</dbReference>
<proteinExistence type="inferred from homology"/>
<organism evidence="3 4">
    <name type="scientific">Qipengyuania citrea LAMA 915</name>
    <dbReference type="NCBI Taxonomy" id="1306953"/>
    <lineage>
        <taxon>Bacteria</taxon>
        <taxon>Pseudomonadati</taxon>
        <taxon>Pseudomonadota</taxon>
        <taxon>Alphaproteobacteria</taxon>
        <taxon>Sphingomonadales</taxon>
        <taxon>Erythrobacteraceae</taxon>
        <taxon>Qipengyuania</taxon>
    </lineage>
</organism>
<evidence type="ECO:0000313" key="4">
    <source>
        <dbReference type="Proteomes" id="UP000037446"/>
    </source>
</evidence>
<comment type="caution">
    <text evidence="3">The sequence shown here is derived from an EMBL/GenBank/DDBJ whole genome shotgun (WGS) entry which is preliminary data.</text>
</comment>
<dbReference type="Pfam" id="PF08712">
    <property type="entry name" value="Nfu_N"/>
    <property type="match status" value="1"/>
</dbReference>
<comment type="similarity">
    <text evidence="1">Belongs to the NifU family.</text>
</comment>
<dbReference type="InterPro" id="IPR001075">
    <property type="entry name" value="NIF_FeS_clus_asmbl_NifU_C"/>
</dbReference>